<dbReference type="InterPro" id="IPR043502">
    <property type="entry name" value="DNA/RNA_pol_sf"/>
</dbReference>
<keyword evidence="5" id="KW-0460">Magnesium</keyword>
<dbReference type="OrthoDB" id="108008at2759"/>
<evidence type="ECO:0000256" key="1">
    <source>
        <dbReference type="ARBA" id="ARBA00022722"/>
    </source>
</evidence>
<evidence type="ECO:0000313" key="13">
    <source>
        <dbReference type="EMBL" id="GMF48993.1"/>
    </source>
</evidence>
<evidence type="ECO:0000256" key="11">
    <source>
        <dbReference type="SAM" id="MobiDB-lite"/>
    </source>
</evidence>
<keyword evidence="1" id="KW-0540">Nuclease</keyword>
<evidence type="ECO:0000256" key="7">
    <source>
        <dbReference type="ARBA" id="ARBA00022918"/>
    </source>
</evidence>
<dbReference type="EMBL" id="BSXT01002448">
    <property type="protein sequence ID" value="GMF48993.1"/>
    <property type="molecule type" value="Genomic_DNA"/>
</dbReference>
<dbReference type="InterPro" id="IPR012337">
    <property type="entry name" value="RNaseH-like_sf"/>
</dbReference>
<keyword evidence="3" id="KW-0255">Endonuclease</keyword>
<dbReference type="AlphaFoldDB" id="A0A9W7D177"/>
<keyword evidence="2" id="KW-0479">Metal-binding</keyword>
<dbReference type="Gene3D" id="3.30.420.10">
    <property type="entry name" value="Ribonuclease H-like superfamily/Ribonuclease H"/>
    <property type="match status" value="1"/>
</dbReference>
<feature type="compositionally biased region" description="Basic and acidic residues" evidence="11">
    <location>
        <begin position="543"/>
        <end position="552"/>
    </location>
</feature>
<dbReference type="SUPFAM" id="SSF56672">
    <property type="entry name" value="DNA/RNA polymerases"/>
    <property type="match status" value="1"/>
</dbReference>
<feature type="region of interest" description="Disordered" evidence="11">
    <location>
        <begin position="479"/>
        <end position="499"/>
    </location>
</feature>
<evidence type="ECO:0000256" key="4">
    <source>
        <dbReference type="ARBA" id="ARBA00022801"/>
    </source>
</evidence>
<dbReference type="InterPro" id="IPR057670">
    <property type="entry name" value="SH3_retrovirus"/>
</dbReference>
<dbReference type="Pfam" id="PF00665">
    <property type="entry name" value="rve"/>
    <property type="match status" value="1"/>
</dbReference>
<comment type="caution">
    <text evidence="13">The sequence shown here is derived from an EMBL/GenBank/DDBJ whole genome shotgun (WGS) entry which is preliminary data.</text>
</comment>
<dbReference type="GO" id="GO:0046872">
    <property type="term" value="F:metal ion binding"/>
    <property type="evidence" value="ECO:0007669"/>
    <property type="project" value="UniProtKB-KW"/>
</dbReference>
<dbReference type="PANTHER" id="PTHR42648">
    <property type="entry name" value="TRANSPOSASE, PUTATIVE-RELATED"/>
    <property type="match status" value="1"/>
</dbReference>
<keyword evidence="6" id="KW-0229">DNA integration</keyword>
<keyword evidence="8" id="KW-0808">Transferase</keyword>
<evidence type="ECO:0000313" key="14">
    <source>
        <dbReference type="Proteomes" id="UP001165121"/>
    </source>
</evidence>
<keyword evidence="10" id="KW-0511">Multifunctional enzyme</keyword>
<keyword evidence="4" id="KW-0378">Hydrolase</keyword>
<feature type="region of interest" description="Disordered" evidence="11">
    <location>
        <begin position="514"/>
        <end position="561"/>
    </location>
</feature>
<gene>
    <name evidence="13" type="ORF">Pfra01_001917700</name>
</gene>
<dbReference type="Pfam" id="PF07727">
    <property type="entry name" value="RVT_2"/>
    <property type="match status" value="1"/>
</dbReference>
<evidence type="ECO:0000256" key="5">
    <source>
        <dbReference type="ARBA" id="ARBA00022842"/>
    </source>
</evidence>
<reference evidence="13" key="1">
    <citation type="submission" date="2023-04" db="EMBL/GenBank/DDBJ databases">
        <title>Phytophthora fragariaefolia NBRC 109709.</title>
        <authorList>
            <person name="Ichikawa N."/>
            <person name="Sato H."/>
            <person name="Tonouchi N."/>
        </authorList>
    </citation>
    <scope>NUCLEOTIDE SEQUENCE</scope>
    <source>
        <strain evidence="13">NBRC 109709</strain>
    </source>
</reference>
<keyword evidence="8" id="KW-0548">Nucleotidyltransferase</keyword>
<protein>
    <submittedName>
        <fullName evidence="13">Unnamed protein product</fullName>
    </submittedName>
</protein>
<accession>A0A9W7D177</accession>
<dbReference type="SUPFAM" id="SSF53098">
    <property type="entry name" value="Ribonuclease H-like"/>
    <property type="match status" value="1"/>
</dbReference>
<dbReference type="GO" id="GO:0016787">
    <property type="term" value="F:hydrolase activity"/>
    <property type="evidence" value="ECO:0007669"/>
    <property type="project" value="UniProtKB-KW"/>
</dbReference>
<dbReference type="InterPro" id="IPR001584">
    <property type="entry name" value="Integrase_cat-core"/>
</dbReference>
<dbReference type="GO" id="GO:0003676">
    <property type="term" value="F:nucleic acid binding"/>
    <property type="evidence" value="ECO:0007669"/>
    <property type="project" value="InterPro"/>
</dbReference>
<dbReference type="InterPro" id="IPR039537">
    <property type="entry name" value="Retrotran_Ty1/copia-like"/>
</dbReference>
<evidence type="ECO:0000256" key="8">
    <source>
        <dbReference type="ARBA" id="ARBA00022932"/>
    </source>
</evidence>
<keyword evidence="9" id="KW-0233">DNA recombination</keyword>
<dbReference type="GO" id="GO:0003887">
    <property type="term" value="F:DNA-directed DNA polymerase activity"/>
    <property type="evidence" value="ECO:0007669"/>
    <property type="project" value="UniProtKB-KW"/>
</dbReference>
<keyword evidence="8" id="KW-0239">DNA-directed DNA polymerase</keyword>
<evidence type="ECO:0000256" key="10">
    <source>
        <dbReference type="ARBA" id="ARBA00023268"/>
    </source>
</evidence>
<dbReference type="InterPro" id="IPR036397">
    <property type="entry name" value="RNaseH_sf"/>
</dbReference>
<dbReference type="Pfam" id="PF25597">
    <property type="entry name" value="SH3_retrovirus"/>
    <property type="match status" value="1"/>
</dbReference>
<dbReference type="InterPro" id="IPR013103">
    <property type="entry name" value="RVT_2"/>
</dbReference>
<keyword evidence="14" id="KW-1185">Reference proteome</keyword>
<dbReference type="GO" id="GO:0003964">
    <property type="term" value="F:RNA-directed DNA polymerase activity"/>
    <property type="evidence" value="ECO:0007669"/>
    <property type="project" value="UniProtKB-KW"/>
</dbReference>
<name>A0A9W7D177_9STRA</name>
<evidence type="ECO:0000256" key="9">
    <source>
        <dbReference type="ARBA" id="ARBA00023172"/>
    </source>
</evidence>
<dbReference type="GO" id="GO:0004519">
    <property type="term" value="F:endonuclease activity"/>
    <property type="evidence" value="ECO:0007669"/>
    <property type="project" value="UniProtKB-KW"/>
</dbReference>
<dbReference type="PANTHER" id="PTHR42648:SF11">
    <property type="entry name" value="TRANSPOSON TY4-P GAG-POL POLYPROTEIN"/>
    <property type="match status" value="1"/>
</dbReference>
<organism evidence="13 14">
    <name type="scientific">Phytophthora fragariaefolia</name>
    <dbReference type="NCBI Taxonomy" id="1490495"/>
    <lineage>
        <taxon>Eukaryota</taxon>
        <taxon>Sar</taxon>
        <taxon>Stramenopiles</taxon>
        <taxon>Oomycota</taxon>
        <taxon>Peronosporomycetes</taxon>
        <taxon>Peronosporales</taxon>
        <taxon>Peronosporaceae</taxon>
        <taxon>Phytophthora</taxon>
    </lineage>
</organism>
<evidence type="ECO:0000256" key="6">
    <source>
        <dbReference type="ARBA" id="ARBA00022908"/>
    </source>
</evidence>
<dbReference type="CDD" id="cd09272">
    <property type="entry name" value="RNase_HI_RT_Ty1"/>
    <property type="match status" value="1"/>
</dbReference>
<dbReference type="GO" id="GO:0015074">
    <property type="term" value="P:DNA integration"/>
    <property type="evidence" value="ECO:0007669"/>
    <property type="project" value="UniProtKB-KW"/>
</dbReference>
<dbReference type="Proteomes" id="UP001165121">
    <property type="component" value="Unassembled WGS sequence"/>
</dbReference>
<evidence type="ECO:0000256" key="3">
    <source>
        <dbReference type="ARBA" id="ARBA00022759"/>
    </source>
</evidence>
<keyword evidence="7" id="KW-0695">RNA-directed DNA polymerase</keyword>
<dbReference type="GO" id="GO:0006310">
    <property type="term" value="P:DNA recombination"/>
    <property type="evidence" value="ECO:0007669"/>
    <property type="project" value="UniProtKB-KW"/>
</dbReference>
<sequence>MHDASDVSSVDRLDFANGTTEHTTICGFVLLRIVNQATGELEDRLLEDVVYTANAKVNIISLGYLQTTDKYKLTCSPDQQIAWLSKPGTTLKFMIRENIYRLRAERVTGVMVMAALKQRMDSKKAMELLHQRFGHLGMDSVQILSEKLDVGVKLKENGLTPYECVACAASTAKRMHHARIPVRKTGPLETLMMDVCTINEETVEGSIMFLCVIDECTRYKWAFLLKEKSESTFHIKVLLNRLRTRFRKLKVQLLLSDQGGEFLTKPLEAYCDENGIEQRTTNAYSPQENGVAERANGVFLPRARAMLASTQMPNIQWGEAFLHKVTTLNWLPTRPLGLVSPHRKLFQNEPGLEDLRAWGCLAHVRIPPESRRRKEKLEPRARLWMLLGYSESTLGYKFIDLKTVQVVTARRQNVRFHEAFTTDGTYMKHLLENAFMDGAHELPDTVPRARIRTSMETYLPGWDTTAAAQEKRLEIVSIAGDPQENMLRSGGRPESLDGSELDAAAGTALPALQQVAQNEEPPAATKTREGKQALASMAGGHAGRAEISERSQDLAPSVACEGDEVQGHHLQMGLRGEARRARTSIYYAVQRGWEVLQYDVKTAFLFGALDELIFMEQPPGFQVDGPRLVCELLKSLYGLKQAPNIWNRTLHAKLLTLGFERLDSDYGRYALKVNGEVKLLLTVYVHDLLLMGPREKCLEVAASLQETFELTTMGTVIYLLGVEILINRPQHEIVYSQRQYITEVLKRFHMSDCNGCATPDATTPLTATVAAATGYLPYRELVGAPQYLVSASRPDIAHATRHLGKFLANYDHTHYAQAKRVLRYLNATCDYGLVMTVEQGDGVRISCYSDAGYANDPEDRRSIRGCVTMLNGNVVSWASRKQEINALSTCEAEYVAMAEAIKDLLWLAGLCNELSWKHPVSLLLGDNQGAITFTAKPGKHSKSKHIDNKYHMVRRNVELQRLTTQHVGTEAMVADVITNVAGLHIQETSTLVRHALMDTFRWATCSVVTIHSRKHYYWQKATDICQ</sequence>
<evidence type="ECO:0000259" key="12">
    <source>
        <dbReference type="PROSITE" id="PS50994"/>
    </source>
</evidence>
<evidence type="ECO:0000256" key="2">
    <source>
        <dbReference type="ARBA" id="ARBA00022723"/>
    </source>
</evidence>
<proteinExistence type="predicted"/>
<dbReference type="PROSITE" id="PS50994">
    <property type="entry name" value="INTEGRASE"/>
    <property type="match status" value="1"/>
</dbReference>
<feature type="domain" description="Integrase catalytic" evidence="12">
    <location>
        <begin position="183"/>
        <end position="349"/>
    </location>
</feature>